<organism evidence="3 4">
    <name type="scientific">Streptomyces huasconensis</name>
    <dbReference type="NCBI Taxonomy" id="1854574"/>
    <lineage>
        <taxon>Bacteria</taxon>
        <taxon>Bacillati</taxon>
        <taxon>Actinomycetota</taxon>
        <taxon>Actinomycetes</taxon>
        <taxon>Kitasatosporales</taxon>
        <taxon>Streptomycetaceae</taxon>
        <taxon>Streptomyces</taxon>
    </lineage>
</organism>
<dbReference type="Pfam" id="PF09346">
    <property type="entry name" value="SMI1_KNR4"/>
    <property type="match status" value="1"/>
</dbReference>
<reference evidence="3 4" key="1">
    <citation type="submission" date="2024-06" db="EMBL/GenBank/DDBJ databases">
        <title>The Natural Products Discovery Center: Release of the First 8490 Sequenced Strains for Exploring Actinobacteria Biosynthetic Diversity.</title>
        <authorList>
            <person name="Kalkreuter E."/>
            <person name="Kautsar S.A."/>
            <person name="Yang D."/>
            <person name="Bader C.D."/>
            <person name="Teijaro C.N."/>
            <person name="Fluegel L."/>
            <person name="Davis C.M."/>
            <person name="Simpson J.R."/>
            <person name="Lauterbach L."/>
            <person name="Steele A.D."/>
            <person name="Gui C."/>
            <person name="Meng S."/>
            <person name="Li G."/>
            <person name="Viehrig K."/>
            <person name="Ye F."/>
            <person name="Su P."/>
            <person name="Kiefer A.F."/>
            <person name="Nichols A."/>
            <person name="Cepeda A.J."/>
            <person name="Yan W."/>
            <person name="Fan B."/>
            <person name="Jiang Y."/>
            <person name="Adhikari A."/>
            <person name="Zheng C.-J."/>
            <person name="Schuster L."/>
            <person name="Cowan T.M."/>
            <person name="Smanski M.J."/>
            <person name="Chevrette M.G."/>
            <person name="De Carvalho L.P.S."/>
            <person name="Shen B."/>
        </authorList>
    </citation>
    <scope>NUCLEOTIDE SEQUENCE [LARGE SCALE GENOMIC DNA]</scope>
    <source>
        <strain evidence="3 4">NPDC047833</strain>
    </source>
</reference>
<dbReference type="Gene3D" id="3.40.1580.10">
    <property type="entry name" value="SMI1/KNR4-like"/>
    <property type="match status" value="1"/>
</dbReference>
<name>A0ABV3LP11_9ACTN</name>
<dbReference type="RefSeq" id="WP_359776797.1">
    <property type="nucleotide sequence ID" value="NZ_JBEYRR010000003.1"/>
</dbReference>
<proteinExistence type="predicted"/>
<sequence length="249" mass="27552">MGGVWTGVRERVLALRSAPNRKAVFGAEFHGHGHGFDLLPVLTEEQVAAVERHRGVTFPPEYRGFLLEVGAGGAGPDYGLFPVRPVGPDTPPAPPHLARPFRPERTRQLAAHQDTEPLRDAYGDTPEEEARFRRDYHIWDRREDELLATLAEGTLCVSEQGCGYYTLLALTGPERGTMWHDARAAAEGALPVEFVGRPGRVTFAAWYLHWLNRAERQATRPPETTRATPWPTEGRRHASAEDGPPAPSA</sequence>
<evidence type="ECO:0000256" key="1">
    <source>
        <dbReference type="SAM" id="MobiDB-lite"/>
    </source>
</evidence>
<evidence type="ECO:0000313" key="4">
    <source>
        <dbReference type="Proteomes" id="UP001553843"/>
    </source>
</evidence>
<keyword evidence="4" id="KW-1185">Reference proteome</keyword>
<gene>
    <name evidence="3" type="ORF">AB0887_01870</name>
</gene>
<feature type="region of interest" description="Disordered" evidence="1">
    <location>
        <begin position="217"/>
        <end position="249"/>
    </location>
</feature>
<protein>
    <submittedName>
        <fullName evidence="3">SMI1/KNR4 family protein</fullName>
    </submittedName>
</protein>
<evidence type="ECO:0000259" key="2">
    <source>
        <dbReference type="Pfam" id="PF09346"/>
    </source>
</evidence>
<comment type="caution">
    <text evidence="3">The sequence shown here is derived from an EMBL/GenBank/DDBJ whole genome shotgun (WGS) entry which is preliminary data.</text>
</comment>
<dbReference type="SUPFAM" id="SSF160631">
    <property type="entry name" value="SMI1/KNR4-like"/>
    <property type="match status" value="1"/>
</dbReference>
<accession>A0ABV3LP11</accession>
<dbReference type="Proteomes" id="UP001553843">
    <property type="component" value="Unassembled WGS sequence"/>
</dbReference>
<feature type="compositionally biased region" description="Low complexity" evidence="1">
    <location>
        <begin position="219"/>
        <end position="232"/>
    </location>
</feature>
<dbReference type="InterPro" id="IPR018958">
    <property type="entry name" value="Knr4/Smi1-like_dom"/>
</dbReference>
<evidence type="ECO:0000313" key="3">
    <source>
        <dbReference type="EMBL" id="MEW2360711.1"/>
    </source>
</evidence>
<dbReference type="EMBL" id="JBEYRS010000001">
    <property type="protein sequence ID" value="MEW2360711.1"/>
    <property type="molecule type" value="Genomic_DNA"/>
</dbReference>
<dbReference type="InterPro" id="IPR037883">
    <property type="entry name" value="Knr4/Smi1-like_sf"/>
</dbReference>
<feature type="domain" description="Knr4/Smi1-like" evidence="2">
    <location>
        <begin position="42"/>
        <end position="178"/>
    </location>
</feature>